<name>A0ABP8LZ66_9BACT</name>
<dbReference type="Gene3D" id="3.60.10.10">
    <property type="entry name" value="Endonuclease/exonuclease/phosphatase"/>
    <property type="match status" value="1"/>
</dbReference>
<evidence type="ECO:0000313" key="4">
    <source>
        <dbReference type="Proteomes" id="UP001501508"/>
    </source>
</evidence>
<organism evidence="3 4">
    <name type="scientific">Ravibacter arvi</name>
    <dbReference type="NCBI Taxonomy" id="2051041"/>
    <lineage>
        <taxon>Bacteria</taxon>
        <taxon>Pseudomonadati</taxon>
        <taxon>Bacteroidota</taxon>
        <taxon>Cytophagia</taxon>
        <taxon>Cytophagales</taxon>
        <taxon>Spirosomataceae</taxon>
        <taxon>Ravibacter</taxon>
    </lineage>
</organism>
<dbReference type="PANTHER" id="PTHR12121">
    <property type="entry name" value="CARBON CATABOLITE REPRESSOR PROTEIN 4"/>
    <property type="match status" value="1"/>
</dbReference>
<keyword evidence="3" id="KW-0540">Nuclease</keyword>
<keyword evidence="3" id="KW-0378">Hydrolase</keyword>
<gene>
    <name evidence="3" type="ORF">GCM10023091_19020</name>
</gene>
<feature type="chain" id="PRO_5045943874" evidence="1">
    <location>
        <begin position="25"/>
        <end position="289"/>
    </location>
</feature>
<dbReference type="CDD" id="cd09083">
    <property type="entry name" value="EEP-1"/>
    <property type="match status" value="1"/>
</dbReference>
<dbReference type="GO" id="GO:0004519">
    <property type="term" value="F:endonuclease activity"/>
    <property type="evidence" value="ECO:0007669"/>
    <property type="project" value="UniProtKB-KW"/>
</dbReference>
<dbReference type="Proteomes" id="UP001501508">
    <property type="component" value="Unassembled WGS sequence"/>
</dbReference>
<evidence type="ECO:0000256" key="1">
    <source>
        <dbReference type="SAM" id="SignalP"/>
    </source>
</evidence>
<dbReference type="InterPro" id="IPR036691">
    <property type="entry name" value="Endo/exonu/phosph_ase_sf"/>
</dbReference>
<dbReference type="PANTHER" id="PTHR12121:SF36">
    <property type="entry name" value="ENDONUCLEASE_EXONUCLEASE_PHOSPHATASE DOMAIN-CONTAINING PROTEIN"/>
    <property type="match status" value="1"/>
</dbReference>
<keyword evidence="3" id="KW-0255">Endonuclease</keyword>
<dbReference type="SUPFAM" id="SSF56219">
    <property type="entry name" value="DNase I-like"/>
    <property type="match status" value="1"/>
</dbReference>
<dbReference type="RefSeq" id="WP_425568799.1">
    <property type="nucleotide sequence ID" value="NZ_BAABEY010000018.1"/>
</dbReference>
<dbReference type="Pfam" id="PF03372">
    <property type="entry name" value="Exo_endo_phos"/>
    <property type="match status" value="1"/>
</dbReference>
<evidence type="ECO:0000259" key="2">
    <source>
        <dbReference type="Pfam" id="PF03372"/>
    </source>
</evidence>
<keyword evidence="1" id="KW-0732">Signal</keyword>
<dbReference type="InterPro" id="IPR050410">
    <property type="entry name" value="CCR4/nocturin_mRNA_transcr"/>
</dbReference>
<feature type="signal peptide" evidence="1">
    <location>
        <begin position="1"/>
        <end position="24"/>
    </location>
</feature>
<reference evidence="4" key="1">
    <citation type="journal article" date="2019" name="Int. J. Syst. Evol. Microbiol.">
        <title>The Global Catalogue of Microorganisms (GCM) 10K type strain sequencing project: providing services to taxonomists for standard genome sequencing and annotation.</title>
        <authorList>
            <consortium name="The Broad Institute Genomics Platform"/>
            <consortium name="The Broad Institute Genome Sequencing Center for Infectious Disease"/>
            <person name="Wu L."/>
            <person name="Ma J."/>
        </authorList>
    </citation>
    <scope>NUCLEOTIDE SEQUENCE [LARGE SCALE GENOMIC DNA]</scope>
    <source>
        <strain evidence="4">JCM 31920</strain>
    </source>
</reference>
<comment type="caution">
    <text evidence="3">The sequence shown here is derived from an EMBL/GenBank/DDBJ whole genome shotgun (WGS) entry which is preliminary data.</text>
</comment>
<dbReference type="EMBL" id="BAABEY010000018">
    <property type="protein sequence ID" value="GAA4438401.1"/>
    <property type="molecule type" value="Genomic_DNA"/>
</dbReference>
<dbReference type="InterPro" id="IPR005135">
    <property type="entry name" value="Endo/exonuclease/phosphatase"/>
</dbReference>
<dbReference type="PROSITE" id="PS51257">
    <property type="entry name" value="PROKAR_LIPOPROTEIN"/>
    <property type="match status" value="1"/>
</dbReference>
<keyword evidence="4" id="KW-1185">Reference proteome</keyword>
<proteinExistence type="predicted"/>
<sequence length="289" mass="33242">MIKIQPIKFSLLACLLAGVMTACSSVKRRPVNYLNVASYNLRYDTKNDGINAWSNRKDQVNALIRYHDFDLFGTQEGLRHQLDDITRMRDYRYTGSGRDDGKKAGEHSAIFYKRDRFRLLDEGDFWLRETPETPGKGWDATCCNRIVSWAKFKDLLTKKEFFFFNAHFDHQGVVARKESGKLIVSKIREIAGTTPVILTGDFNSTPETEQIHTIGQLLKDTRQVTQAPAYGPEGTFNSFDWDAPLDRRIDYVFVSDAFEVLRYAVLTDALHKRYPSDHQPVAVQLVFKK</sequence>
<feature type="domain" description="Endonuclease/exonuclease/phosphatase" evidence="2">
    <location>
        <begin position="37"/>
        <end position="278"/>
    </location>
</feature>
<protein>
    <submittedName>
        <fullName evidence="3">Endonuclease/exonuclease/phosphatase family protein</fullName>
    </submittedName>
</protein>
<accession>A0ABP8LZ66</accession>
<evidence type="ECO:0000313" key="3">
    <source>
        <dbReference type="EMBL" id="GAA4438401.1"/>
    </source>
</evidence>